<dbReference type="AlphaFoldDB" id="A0A8S1KYC6"/>
<dbReference type="EMBL" id="CAJJDN010000013">
    <property type="protein sequence ID" value="CAD8059887.1"/>
    <property type="molecule type" value="Genomic_DNA"/>
</dbReference>
<feature type="compositionally biased region" description="Basic and acidic residues" evidence="1">
    <location>
        <begin position="1"/>
        <end position="13"/>
    </location>
</feature>
<dbReference type="Proteomes" id="UP000692954">
    <property type="component" value="Unassembled WGS sequence"/>
</dbReference>
<organism evidence="2 3">
    <name type="scientific">Paramecium sonneborni</name>
    <dbReference type="NCBI Taxonomy" id="65129"/>
    <lineage>
        <taxon>Eukaryota</taxon>
        <taxon>Sar</taxon>
        <taxon>Alveolata</taxon>
        <taxon>Ciliophora</taxon>
        <taxon>Intramacronucleata</taxon>
        <taxon>Oligohymenophorea</taxon>
        <taxon>Peniculida</taxon>
        <taxon>Parameciidae</taxon>
        <taxon>Paramecium</taxon>
    </lineage>
</organism>
<evidence type="ECO:0000313" key="3">
    <source>
        <dbReference type="Proteomes" id="UP000692954"/>
    </source>
</evidence>
<comment type="caution">
    <text evidence="2">The sequence shown here is derived from an EMBL/GenBank/DDBJ whole genome shotgun (WGS) entry which is preliminary data.</text>
</comment>
<name>A0A8S1KYC6_9CILI</name>
<gene>
    <name evidence="2" type="ORF">PSON_ATCC_30995.1.T0130502</name>
</gene>
<reference evidence="2" key="1">
    <citation type="submission" date="2021-01" db="EMBL/GenBank/DDBJ databases">
        <authorList>
            <consortium name="Genoscope - CEA"/>
            <person name="William W."/>
        </authorList>
    </citation>
    <scope>NUCLEOTIDE SEQUENCE</scope>
</reference>
<accession>A0A8S1KYC6</accession>
<sequence>MIIRDSNPKKQNEKANAILKQSEIKLKSQKKKQLNQE</sequence>
<feature type="region of interest" description="Disordered" evidence="1">
    <location>
        <begin position="1"/>
        <end position="37"/>
    </location>
</feature>
<proteinExistence type="predicted"/>
<evidence type="ECO:0000256" key="1">
    <source>
        <dbReference type="SAM" id="MobiDB-lite"/>
    </source>
</evidence>
<feature type="compositionally biased region" description="Basic residues" evidence="1">
    <location>
        <begin position="27"/>
        <end position="37"/>
    </location>
</feature>
<evidence type="ECO:0000313" key="2">
    <source>
        <dbReference type="EMBL" id="CAD8059887.1"/>
    </source>
</evidence>
<keyword evidence="3" id="KW-1185">Reference proteome</keyword>
<protein>
    <submittedName>
        <fullName evidence="2">Uncharacterized protein</fullName>
    </submittedName>
</protein>